<feature type="region of interest" description="Disordered" evidence="1">
    <location>
        <begin position="92"/>
        <end position="128"/>
    </location>
</feature>
<feature type="compositionally biased region" description="Pro residues" evidence="1">
    <location>
        <begin position="363"/>
        <end position="381"/>
    </location>
</feature>
<evidence type="ECO:0000313" key="4">
    <source>
        <dbReference type="Proteomes" id="UP001144280"/>
    </source>
</evidence>
<feature type="compositionally biased region" description="Basic residues" evidence="1">
    <location>
        <begin position="353"/>
        <end position="362"/>
    </location>
</feature>
<organism evidence="3 4">
    <name type="scientific">Phytohabitans aurantiacus</name>
    <dbReference type="NCBI Taxonomy" id="3016789"/>
    <lineage>
        <taxon>Bacteria</taxon>
        <taxon>Bacillati</taxon>
        <taxon>Actinomycetota</taxon>
        <taxon>Actinomycetes</taxon>
        <taxon>Micromonosporales</taxon>
        <taxon>Micromonosporaceae</taxon>
    </lineage>
</organism>
<accession>A0ABQ5QWB7</accession>
<name>A0ABQ5QWB7_9ACTN</name>
<evidence type="ECO:0000256" key="1">
    <source>
        <dbReference type="SAM" id="MobiDB-lite"/>
    </source>
</evidence>
<feature type="region of interest" description="Disordered" evidence="1">
    <location>
        <begin position="353"/>
        <end position="381"/>
    </location>
</feature>
<protein>
    <submittedName>
        <fullName evidence="3">Uncharacterized protein</fullName>
    </submittedName>
</protein>
<evidence type="ECO:0000256" key="2">
    <source>
        <dbReference type="SAM" id="Phobius"/>
    </source>
</evidence>
<feature type="transmembrane region" description="Helical" evidence="2">
    <location>
        <begin position="310"/>
        <end position="334"/>
    </location>
</feature>
<evidence type="ECO:0000313" key="3">
    <source>
        <dbReference type="EMBL" id="GLH98863.1"/>
    </source>
</evidence>
<dbReference type="EMBL" id="BSDI01000019">
    <property type="protein sequence ID" value="GLH98863.1"/>
    <property type="molecule type" value="Genomic_DNA"/>
</dbReference>
<feature type="compositionally biased region" description="Basic and acidic residues" evidence="1">
    <location>
        <begin position="92"/>
        <end position="108"/>
    </location>
</feature>
<sequence length="381" mass="41480">MDLLFNPAFWVSTLFTLLVTAAATNVFGRLADFRELRANEEVQALIDGVETVEGGAELARRWSRAYDITPRRLRPWRARKIAEEARAFHAAHRDEHHTGFAERAHSESEEGGVDQPFNSAGPTPTATATNAGVSLAEESKAVVVPGVSSGVSLAEESKAVVVPGVSSGVSLAEEDKAVVVPGRTAIVALTEEAKPSPEQAEDPVASKSSRAVVEAFASVMYLAVAAIAGGEEGRQVARQLRWDRPNFDEPYHLFREAVSNLGGAFTIRRDRIVSRMRRTLRRRLPALSPTLYALVDAVVASTFWSTAVTAVAVAIPFVACYNFLHRAIALLLVLPAGMAADRGKERARAWWRTRQARRRRLRPPPSKTPPPPQGPTGRPPF</sequence>
<keyword evidence="2" id="KW-1133">Transmembrane helix</keyword>
<dbReference type="Proteomes" id="UP001144280">
    <property type="component" value="Unassembled WGS sequence"/>
</dbReference>
<comment type="caution">
    <text evidence="3">The sequence shown here is derived from an EMBL/GenBank/DDBJ whole genome shotgun (WGS) entry which is preliminary data.</text>
</comment>
<gene>
    <name evidence="3" type="ORF">Pa4123_41380</name>
</gene>
<keyword evidence="2" id="KW-0812">Transmembrane</keyword>
<keyword evidence="2" id="KW-0472">Membrane</keyword>
<feature type="transmembrane region" description="Helical" evidence="2">
    <location>
        <begin position="284"/>
        <end position="304"/>
    </location>
</feature>
<keyword evidence="4" id="KW-1185">Reference proteome</keyword>
<reference evidence="3" key="1">
    <citation type="submission" date="2022-12" db="EMBL/GenBank/DDBJ databases">
        <title>New Phytohabitans aurantiacus sp. RD004123 nov., an actinomycete isolated from soil.</title>
        <authorList>
            <person name="Triningsih D.W."/>
            <person name="Harunari E."/>
            <person name="Igarashi Y."/>
        </authorList>
    </citation>
    <scope>NUCLEOTIDE SEQUENCE</scope>
    <source>
        <strain evidence="3">RD004123</strain>
    </source>
</reference>
<proteinExistence type="predicted"/>
<dbReference type="RefSeq" id="WP_281898104.1">
    <property type="nucleotide sequence ID" value="NZ_BSDI01000019.1"/>
</dbReference>